<comment type="caution">
    <text evidence="3">The sequence shown here is derived from an EMBL/GenBank/DDBJ whole genome shotgun (WGS) entry which is preliminary data.</text>
</comment>
<gene>
    <name evidence="3" type="ORF">M569_16569</name>
</gene>
<dbReference type="Pfam" id="PF08670">
    <property type="entry name" value="MEKHLA"/>
    <property type="match status" value="1"/>
</dbReference>
<accession>S8BUH0</accession>
<keyword evidence="4" id="KW-1185">Reference proteome</keyword>
<dbReference type="GO" id="GO:0003700">
    <property type="term" value="F:DNA-binding transcription factor activity"/>
    <property type="evidence" value="ECO:0007669"/>
    <property type="project" value="InterPro"/>
</dbReference>
<keyword evidence="1" id="KW-0539">Nucleus</keyword>
<dbReference type="Proteomes" id="UP000015453">
    <property type="component" value="Unassembled WGS sequence"/>
</dbReference>
<dbReference type="EMBL" id="AUSU01009395">
    <property type="protein sequence ID" value="EPS58245.1"/>
    <property type="molecule type" value="Genomic_DNA"/>
</dbReference>
<dbReference type="AlphaFoldDB" id="S8BUH0"/>
<feature type="non-terminal residue" evidence="3">
    <location>
        <position position="1"/>
    </location>
</feature>
<evidence type="ECO:0000313" key="3">
    <source>
        <dbReference type="EMBL" id="EPS58245.1"/>
    </source>
</evidence>
<dbReference type="PANTHER" id="PTHR45950:SF1">
    <property type="entry name" value="HOMEOBOX-LEUCINE ZIPPER PROTEIN ATHB-15"/>
    <property type="match status" value="1"/>
</dbReference>
<proteinExistence type="predicted"/>
<evidence type="ECO:0000256" key="1">
    <source>
        <dbReference type="ARBA" id="ARBA00023242"/>
    </source>
</evidence>
<reference evidence="3 4" key="1">
    <citation type="journal article" date="2013" name="BMC Genomics">
        <title>The miniature genome of a carnivorous plant Genlisea aurea contains a low number of genes and short non-coding sequences.</title>
        <authorList>
            <person name="Leushkin E.V."/>
            <person name="Sutormin R.A."/>
            <person name="Nabieva E.R."/>
            <person name="Penin A.A."/>
            <person name="Kondrashov A.S."/>
            <person name="Logacheva M.D."/>
        </authorList>
    </citation>
    <scope>NUCLEOTIDE SEQUENCE [LARGE SCALE GENOMIC DNA]</scope>
</reference>
<dbReference type="OrthoDB" id="1926915at2759"/>
<sequence length="489" mass="53578">LQALRHLREMSQDISQSNSATNWGRRPAALRAFNHRLLRGFNEAVNGLSEEGWSPAGSDDAMDDVSILVNRNPDKLLGLNNTSFAKGFDTILCAKASMLLQNVAPVVVLRFLREHRAEWAAAGGGDSDSSYAGFKNGGGSNNFLGPRAGNFQGQVTLPLAQTFEHEELLEVIKLEEGIMPRDTLFLQMCSGMDENAVGSFAELVFAPIDASLTDDTPLLPSGFRIIPLDSCKESSSPTRTLDLASALETGTNKTAIDEVPPTSKNNAGKRRCLMTIAFQFACEGQMTECMASMARRYIRGIISSVQRVTLALSSSSSSRFSLRSHLGTPEAATLAYWICRSYRNYMGVELLKCSCEEGETLLKALWHHTDAIFCCSIKASPVFTFANQAGLDMLETTPVALREISLEKILDDHGRKNLWAEFPRIMNQGFGCIQGGVCLSSMSRPVSYEQVAAWKVMNGEEEEEEKEGGGGEGEEAHCICFMFVNWSFV</sequence>
<protein>
    <recommendedName>
        <fullName evidence="2">MEKHLA domain-containing protein</fullName>
    </recommendedName>
</protein>
<dbReference type="InterPro" id="IPR044830">
    <property type="entry name" value="HD-Zip_III"/>
</dbReference>
<evidence type="ECO:0000259" key="2">
    <source>
        <dbReference type="Pfam" id="PF08670"/>
    </source>
</evidence>
<evidence type="ECO:0000313" key="4">
    <source>
        <dbReference type="Proteomes" id="UP000015453"/>
    </source>
</evidence>
<dbReference type="InterPro" id="IPR013978">
    <property type="entry name" value="MEKHLA"/>
</dbReference>
<feature type="domain" description="MEKHLA" evidence="2">
    <location>
        <begin position="333"/>
        <end position="488"/>
    </location>
</feature>
<name>S8BUH0_9LAMI</name>
<organism evidence="3 4">
    <name type="scientific">Genlisea aurea</name>
    <dbReference type="NCBI Taxonomy" id="192259"/>
    <lineage>
        <taxon>Eukaryota</taxon>
        <taxon>Viridiplantae</taxon>
        <taxon>Streptophyta</taxon>
        <taxon>Embryophyta</taxon>
        <taxon>Tracheophyta</taxon>
        <taxon>Spermatophyta</taxon>
        <taxon>Magnoliopsida</taxon>
        <taxon>eudicotyledons</taxon>
        <taxon>Gunneridae</taxon>
        <taxon>Pentapetalae</taxon>
        <taxon>asterids</taxon>
        <taxon>lamiids</taxon>
        <taxon>Lamiales</taxon>
        <taxon>Lentibulariaceae</taxon>
        <taxon>Genlisea</taxon>
    </lineage>
</organism>
<dbReference type="PANTHER" id="PTHR45950">
    <property type="entry name" value="HOMEOBOX-LEUCINE ZIPPER PROTEIN ATHB-14"/>
    <property type="match status" value="1"/>
</dbReference>